<dbReference type="RefSeq" id="XP_022659479.1">
    <property type="nucleotide sequence ID" value="XM_022803744.1"/>
</dbReference>
<evidence type="ECO:0000256" key="14">
    <source>
        <dbReference type="ARBA" id="ARBA00047392"/>
    </source>
</evidence>
<dbReference type="RefSeq" id="XP_022659481.1">
    <property type="nucleotide sequence ID" value="XM_022803746.1"/>
</dbReference>
<dbReference type="PANTHER" id="PTHR42758">
    <property type="entry name" value="PHOSPHATIDYLGLYCEROL PHOSPHOLIPASE C"/>
    <property type="match status" value="1"/>
</dbReference>
<keyword evidence="20" id="KW-1185">Reference proteome</keyword>
<evidence type="ECO:0000256" key="8">
    <source>
        <dbReference type="ARBA" id="ARBA00022989"/>
    </source>
</evidence>
<sequence length="347" mass="39984">MTGRNVVMGSTESSCTCTGWWFLGGYVLTSFVLLKNPTLLHKKKKTKFTCVHISHRGGAFERLENTLEAFDYAVNKCGTDMLELDVHLTLDKQVVVCHDLSLLRTTGVDKKIYQLCYKDLPLLRSSLYVEFMDGLPCAQMRENVDRRIPLLREVFERFPNVAISIDIKDNDDELIDRVHELIVKFDRQEMTIWGNISYVVTQKCYNRDPSIPIFFSAPRVAWLAFLAWTGLLPFVPIRETCLAILHPTSMERNSEFKDFIASNPIYWLVLKTIDIALMRPFIVDHLRKRGIQVYFWVFNDCNTFSKGYELGATGIMTDCPSLLRAYLQENPHIVSARMQGADIDYIN</sequence>
<dbReference type="GO" id="GO:0016829">
    <property type="term" value="F:lyase activity"/>
    <property type="evidence" value="ECO:0007669"/>
    <property type="project" value="UniProtKB-KW"/>
</dbReference>
<protein>
    <recommendedName>
        <fullName evidence="18">GP-PDE domain-containing protein</fullName>
    </recommendedName>
</protein>
<keyword evidence="9" id="KW-0443">Lipid metabolism</keyword>
<evidence type="ECO:0000256" key="12">
    <source>
        <dbReference type="ARBA" id="ARBA00023239"/>
    </source>
</evidence>
<evidence type="ECO:0000256" key="7">
    <source>
        <dbReference type="ARBA" id="ARBA00022842"/>
    </source>
</evidence>
<name>A0A7M7K8P2_VARDE</name>
<dbReference type="EnsemblMetazoa" id="XM_022803747">
    <property type="protein sequence ID" value="XP_022659482"/>
    <property type="gene ID" value="LOC111249636"/>
</dbReference>
<evidence type="ECO:0000256" key="11">
    <source>
        <dbReference type="ARBA" id="ARBA00023157"/>
    </source>
</evidence>
<dbReference type="GO" id="GO:0008081">
    <property type="term" value="F:phosphoric diester hydrolase activity"/>
    <property type="evidence" value="ECO:0007669"/>
    <property type="project" value="InterPro"/>
</dbReference>
<accession>A0A7M7K8P2</accession>
<evidence type="ECO:0000256" key="13">
    <source>
        <dbReference type="ARBA" id="ARBA00036083"/>
    </source>
</evidence>
<dbReference type="GeneID" id="111249636"/>
<comment type="subcellular location">
    <subcellularLocation>
        <location evidence="2">Membrane</location>
    </subcellularLocation>
</comment>
<keyword evidence="4" id="KW-0812">Transmembrane</keyword>
<dbReference type="Pfam" id="PF03009">
    <property type="entry name" value="GDPD"/>
    <property type="match status" value="1"/>
</dbReference>
<evidence type="ECO:0000256" key="4">
    <source>
        <dbReference type="ARBA" id="ARBA00022692"/>
    </source>
</evidence>
<evidence type="ECO:0000256" key="3">
    <source>
        <dbReference type="ARBA" id="ARBA00007277"/>
    </source>
</evidence>
<evidence type="ECO:0000313" key="19">
    <source>
        <dbReference type="EnsemblMetazoa" id="XP_022659480"/>
    </source>
</evidence>
<dbReference type="EnsemblMetazoa" id="XM_022803744">
    <property type="protein sequence ID" value="XP_022659479"/>
    <property type="gene ID" value="LOC111249636"/>
</dbReference>
<dbReference type="InterPro" id="IPR017946">
    <property type="entry name" value="PLC-like_Pdiesterase_TIM-brl"/>
</dbReference>
<evidence type="ECO:0000256" key="17">
    <source>
        <dbReference type="ARBA" id="ARBA00048947"/>
    </source>
</evidence>
<evidence type="ECO:0000313" key="20">
    <source>
        <dbReference type="Proteomes" id="UP000594260"/>
    </source>
</evidence>
<dbReference type="GO" id="GO:0046872">
    <property type="term" value="F:metal ion binding"/>
    <property type="evidence" value="ECO:0007669"/>
    <property type="project" value="UniProtKB-KW"/>
</dbReference>
<dbReference type="PANTHER" id="PTHR42758:SF2">
    <property type="entry name" value="PHOSPHATIDYLGLYCEROL PHOSPHOLIPASE C"/>
    <property type="match status" value="1"/>
</dbReference>
<keyword evidence="6" id="KW-0378">Hydrolase</keyword>
<dbReference type="InterPro" id="IPR030395">
    <property type="entry name" value="GP_PDE_dom"/>
</dbReference>
<keyword evidence="10" id="KW-0472">Membrane</keyword>
<evidence type="ECO:0000256" key="9">
    <source>
        <dbReference type="ARBA" id="ARBA00023098"/>
    </source>
</evidence>
<evidence type="ECO:0000259" key="18">
    <source>
        <dbReference type="PROSITE" id="PS51704"/>
    </source>
</evidence>
<dbReference type="AlphaFoldDB" id="A0A7M7K8P2"/>
<dbReference type="SUPFAM" id="SSF51695">
    <property type="entry name" value="PLC-like phosphodiesterases"/>
    <property type="match status" value="1"/>
</dbReference>
<keyword evidence="8" id="KW-1133">Transmembrane helix</keyword>
<keyword evidence="12" id="KW-0456">Lyase</keyword>
<dbReference type="PROSITE" id="PS51704">
    <property type="entry name" value="GP_PDE"/>
    <property type="match status" value="1"/>
</dbReference>
<dbReference type="EnsemblMetazoa" id="XM_022803745">
    <property type="protein sequence ID" value="XP_022659480"/>
    <property type="gene ID" value="LOC111249636"/>
</dbReference>
<keyword evidence="11" id="KW-1015">Disulfide bond</keyword>
<organism evidence="19 20">
    <name type="scientific">Varroa destructor</name>
    <name type="common">Honeybee mite</name>
    <dbReference type="NCBI Taxonomy" id="109461"/>
    <lineage>
        <taxon>Eukaryota</taxon>
        <taxon>Metazoa</taxon>
        <taxon>Ecdysozoa</taxon>
        <taxon>Arthropoda</taxon>
        <taxon>Chelicerata</taxon>
        <taxon>Arachnida</taxon>
        <taxon>Acari</taxon>
        <taxon>Parasitiformes</taxon>
        <taxon>Mesostigmata</taxon>
        <taxon>Gamasina</taxon>
        <taxon>Dermanyssoidea</taxon>
        <taxon>Varroidae</taxon>
        <taxon>Varroa</taxon>
    </lineage>
</organism>
<evidence type="ECO:0000256" key="16">
    <source>
        <dbReference type="ARBA" id="ARBA00048580"/>
    </source>
</evidence>
<dbReference type="OMA" id="MWVLNTE"/>
<dbReference type="Gene3D" id="3.20.20.190">
    <property type="entry name" value="Phosphatidylinositol (PI) phosphodiesterase"/>
    <property type="match status" value="1"/>
</dbReference>
<dbReference type="GO" id="GO:0004622">
    <property type="term" value="F:phosphatidylcholine lysophospholipase activity"/>
    <property type="evidence" value="ECO:0007669"/>
    <property type="project" value="TreeGrafter"/>
</dbReference>
<dbReference type="Proteomes" id="UP000594260">
    <property type="component" value="Unplaced"/>
</dbReference>
<comment type="catalytic activity">
    <reaction evidence="13">
        <text>1-O-hexadecyl-sn-glycero-3-phosphocholine + H2O = 1-O-hexadecyl-sn-glycero-3-phosphate + choline + H(+)</text>
        <dbReference type="Rhea" id="RHEA:41143"/>
        <dbReference type="ChEBI" id="CHEBI:15354"/>
        <dbReference type="ChEBI" id="CHEBI:15377"/>
        <dbReference type="ChEBI" id="CHEBI:15378"/>
        <dbReference type="ChEBI" id="CHEBI:64496"/>
        <dbReference type="ChEBI" id="CHEBI:77580"/>
    </reaction>
    <physiologicalReaction direction="left-to-right" evidence="13">
        <dbReference type="Rhea" id="RHEA:41144"/>
    </physiologicalReaction>
</comment>
<keyword evidence="5" id="KW-0479">Metal-binding</keyword>
<evidence type="ECO:0000256" key="10">
    <source>
        <dbReference type="ARBA" id="ARBA00023136"/>
    </source>
</evidence>
<dbReference type="GO" id="GO:0046475">
    <property type="term" value="P:glycerophospholipid catabolic process"/>
    <property type="evidence" value="ECO:0007669"/>
    <property type="project" value="TreeGrafter"/>
</dbReference>
<evidence type="ECO:0000256" key="2">
    <source>
        <dbReference type="ARBA" id="ARBA00004370"/>
    </source>
</evidence>
<evidence type="ECO:0000256" key="15">
    <source>
        <dbReference type="ARBA" id="ARBA00047538"/>
    </source>
</evidence>
<dbReference type="EnsemblMetazoa" id="XM_022803746">
    <property type="protein sequence ID" value="XP_022659481"/>
    <property type="gene ID" value="LOC111249636"/>
</dbReference>
<reference evidence="19" key="1">
    <citation type="submission" date="2021-01" db="UniProtKB">
        <authorList>
            <consortium name="EnsemblMetazoa"/>
        </authorList>
    </citation>
    <scope>IDENTIFICATION</scope>
</reference>
<dbReference type="GO" id="GO:0005789">
    <property type="term" value="C:endoplasmic reticulum membrane"/>
    <property type="evidence" value="ECO:0007669"/>
    <property type="project" value="TreeGrafter"/>
</dbReference>
<evidence type="ECO:0000256" key="1">
    <source>
        <dbReference type="ARBA" id="ARBA00000110"/>
    </source>
</evidence>
<dbReference type="EnsemblMetazoa" id="XM_022803748">
    <property type="protein sequence ID" value="XP_022659483"/>
    <property type="gene ID" value="LOC111249636"/>
</dbReference>
<comment type="similarity">
    <text evidence="3">Belongs to the glycerophosphoryl diester phosphodiesterase family.</text>
</comment>
<dbReference type="CDD" id="cd08612">
    <property type="entry name" value="GDPD_GDE4"/>
    <property type="match status" value="1"/>
</dbReference>
<comment type="catalytic activity">
    <reaction evidence="14">
        <text>N-(5Z,8Z,11Z,14Z-eicosatetraenoyl)-1-(9Z-octadecenoyl)-sn-glycero-3-phosphoethanolamine + H2O = N-(5Z,8Z,11Z,14Z-eicosatetraenoyl)-ethanolamine + 1-(9Z-octadecenoyl)-sn-glycero-3-phosphate + H(+)</text>
        <dbReference type="Rhea" id="RHEA:45544"/>
        <dbReference type="ChEBI" id="CHEBI:2700"/>
        <dbReference type="ChEBI" id="CHEBI:15377"/>
        <dbReference type="ChEBI" id="CHEBI:15378"/>
        <dbReference type="ChEBI" id="CHEBI:74544"/>
        <dbReference type="ChEBI" id="CHEBI:85223"/>
    </reaction>
    <physiologicalReaction direction="left-to-right" evidence="14">
        <dbReference type="Rhea" id="RHEA:45545"/>
    </physiologicalReaction>
</comment>
<dbReference type="RefSeq" id="XP_022659482.1">
    <property type="nucleotide sequence ID" value="XM_022803747.1"/>
</dbReference>
<evidence type="ECO:0000256" key="6">
    <source>
        <dbReference type="ARBA" id="ARBA00022801"/>
    </source>
</evidence>
<keyword evidence="7" id="KW-0460">Magnesium</keyword>
<proteinExistence type="inferred from homology"/>
<dbReference type="InterPro" id="IPR052271">
    <property type="entry name" value="GDPD-Related"/>
</dbReference>
<feature type="domain" description="GP-PDE" evidence="18">
    <location>
        <begin position="50"/>
        <end position="327"/>
    </location>
</feature>
<dbReference type="RefSeq" id="XP_022659480.1">
    <property type="nucleotide sequence ID" value="XM_022803745.1"/>
</dbReference>
<comment type="catalytic activity">
    <reaction evidence="16">
        <text>1-O-(1Z-octadecenyl)-sn-glycero-3-phospho-N-hexadecanoyl-ethanolamine + H2O = 1-O-(1Z-octadecenyl)-sn-glycero-3-phosphate + N-hexadecanoylethanolamine + H(+)</text>
        <dbReference type="Rhea" id="RHEA:53184"/>
        <dbReference type="ChEBI" id="CHEBI:15377"/>
        <dbReference type="ChEBI" id="CHEBI:15378"/>
        <dbReference type="ChEBI" id="CHEBI:71464"/>
        <dbReference type="ChEBI" id="CHEBI:137009"/>
        <dbReference type="ChEBI" id="CHEBI:137017"/>
    </reaction>
    <physiologicalReaction direction="left-to-right" evidence="16">
        <dbReference type="Rhea" id="RHEA:53185"/>
    </physiologicalReaction>
</comment>
<comment type="catalytic activity">
    <reaction evidence="1">
        <text>an N-(acyl)-sphingosylphosphoethanolamine = an N-(acyl)-sphingosyl-1,3-cyclic phosphate + ethanolamine</text>
        <dbReference type="Rhea" id="RHEA:60648"/>
        <dbReference type="ChEBI" id="CHEBI:57603"/>
        <dbReference type="ChEBI" id="CHEBI:143891"/>
        <dbReference type="ChEBI" id="CHEBI:143892"/>
    </reaction>
</comment>
<comment type="catalytic activity">
    <reaction evidence="17">
        <text>N,1-di-(9Z-octadecenoyl)-sn-glycero-3-phosphoethanolamine + H2O = N-(9Z-octadecenoyl) ethanolamine + 1-(9Z-octadecenoyl)-sn-glycero-3-phosphate + H(+)</text>
        <dbReference type="Rhea" id="RHEA:56460"/>
        <dbReference type="ChEBI" id="CHEBI:15377"/>
        <dbReference type="ChEBI" id="CHEBI:15378"/>
        <dbReference type="ChEBI" id="CHEBI:71466"/>
        <dbReference type="ChEBI" id="CHEBI:74544"/>
        <dbReference type="ChEBI" id="CHEBI:85222"/>
    </reaction>
    <physiologicalReaction direction="left-to-right" evidence="17">
        <dbReference type="Rhea" id="RHEA:56461"/>
    </physiologicalReaction>
</comment>
<evidence type="ECO:0000256" key="5">
    <source>
        <dbReference type="ARBA" id="ARBA00022723"/>
    </source>
</evidence>
<comment type="catalytic activity">
    <reaction evidence="15">
        <text>N-hexadecanoyl-1-(9Z-octadecenoyl)-sn-glycero-3-phosphoethanolamine + H2O = N-hexadecanoylethanolamine + 1-(9Z-octadecenoyl)-sn-glycero-3-phosphate + H(+)</text>
        <dbReference type="Rhea" id="RHEA:53168"/>
        <dbReference type="ChEBI" id="CHEBI:15377"/>
        <dbReference type="ChEBI" id="CHEBI:15378"/>
        <dbReference type="ChEBI" id="CHEBI:71464"/>
        <dbReference type="ChEBI" id="CHEBI:74544"/>
        <dbReference type="ChEBI" id="CHEBI:85217"/>
    </reaction>
    <physiologicalReaction direction="left-to-right" evidence="15">
        <dbReference type="Rhea" id="RHEA:53169"/>
    </physiologicalReaction>
</comment>
<dbReference type="RefSeq" id="XP_022659483.1">
    <property type="nucleotide sequence ID" value="XM_022803748.1"/>
</dbReference>